<dbReference type="STRING" id="487184.SAMN05216421_2009"/>
<dbReference type="Pfam" id="PF05134">
    <property type="entry name" value="T2SSL"/>
    <property type="match status" value="1"/>
</dbReference>
<comment type="similarity">
    <text evidence="1">Belongs to the GSP L family.</text>
</comment>
<proteinExistence type="inferred from homology"/>
<keyword evidence="1" id="KW-0813">Transport</keyword>
<dbReference type="GO" id="GO:0015628">
    <property type="term" value="P:protein secretion by the type II secretion system"/>
    <property type="evidence" value="ECO:0007669"/>
    <property type="project" value="InterPro"/>
</dbReference>
<sequence>MLIVLLPESESASTQAPATWNWWRLDKEGSVLDSGESRLAELRTRFPAERIRGLVPASAVTLYRVAMPVRRQAAIRAALPFALEDSLGQELEELHFVAGPRRADGRVAAAVVEHENMQAWQSWFSEAGWRVEALIPLAALYVDQIPDNGLRVQMSPWPSAEEQLIATAADREPAIIERSLASFWLQRTLAEREADDRQLELLGVTADRLGLGASDQIIESAQRPIPLAPLLARCSRPLPPMNLLTHPYASGVGAPPWRKLRGVAIAAGILLAVLGAQVLSEWLVLSSERDRLQADINALFDRTLPDSRRVQPVTQFRQILDGAGGQGASGTGSMGPLLYEALAVTNAGGKGRITQFRATPAEVEIELQLQSFADLEAIRESLAAKQGLRENLQGADSGAEGVTARLKIERGES</sequence>
<keyword evidence="4" id="KW-1185">Reference proteome</keyword>
<keyword evidence="1" id="KW-0653">Protein transport</keyword>
<evidence type="ECO:0000259" key="2">
    <source>
        <dbReference type="Pfam" id="PF05134"/>
    </source>
</evidence>
<comment type="function">
    <text evidence="1">Inner membrane component of the type II secretion system required for the energy-dependent secretion of extracellular factors such as proteases and toxins from the periplasm.</text>
</comment>
<feature type="domain" description="GspL cytoplasmic actin-ATPase-like" evidence="2">
    <location>
        <begin position="12"/>
        <end position="136"/>
    </location>
</feature>
<reference evidence="4" key="1">
    <citation type="submission" date="2016-10" db="EMBL/GenBank/DDBJ databases">
        <authorList>
            <person name="Varghese N."/>
            <person name="Submissions S."/>
        </authorList>
    </citation>
    <scope>NUCLEOTIDE SEQUENCE [LARGE SCALE GENOMIC DNA]</scope>
    <source>
        <strain evidence="4">NRRL B-51270</strain>
    </source>
</reference>
<dbReference type="PIRSF" id="PIRSF015761">
    <property type="entry name" value="Protein_L"/>
    <property type="match status" value="1"/>
</dbReference>
<dbReference type="InterPro" id="IPR043129">
    <property type="entry name" value="ATPase_NBD"/>
</dbReference>
<dbReference type="AlphaFoldDB" id="A0A1H1UBC6"/>
<evidence type="ECO:0000313" key="4">
    <source>
        <dbReference type="Proteomes" id="UP000243207"/>
    </source>
</evidence>
<dbReference type="InterPro" id="IPR007812">
    <property type="entry name" value="T2SS_protein-GspL"/>
</dbReference>
<dbReference type="Gene3D" id="3.30.420.380">
    <property type="match status" value="1"/>
</dbReference>
<dbReference type="CDD" id="cd24017">
    <property type="entry name" value="ASKHA_T2SSL_N"/>
    <property type="match status" value="1"/>
</dbReference>
<dbReference type="RefSeq" id="WP_093394004.1">
    <property type="nucleotide sequence ID" value="NZ_LT629736.1"/>
</dbReference>
<protein>
    <recommendedName>
        <fullName evidence="1">Type II secretion system protein L</fullName>
        <shortName evidence="1">T2SS protein L</shortName>
    </recommendedName>
</protein>
<dbReference type="Proteomes" id="UP000243207">
    <property type="component" value="Chromosome I"/>
</dbReference>
<dbReference type="InterPro" id="IPR024230">
    <property type="entry name" value="GspL_cyto_dom"/>
</dbReference>
<organism evidence="3 4">
    <name type="scientific">Halopseudomonas xinjiangensis</name>
    <dbReference type="NCBI Taxonomy" id="487184"/>
    <lineage>
        <taxon>Bacteria</taxon>
        <taxon>Pseudomonadati</taxon>
        <taxon>Pseudomonadota</taxon>
        <taxon>Gammaproteobacteria</taxon>
        <taxon>Pseudomonadales</taxon>
        <taxon>Pseudomonadaceae</taxon>
        <taxon>Halopseudomonas</taxon>
    </lineage>
</organism>
<gene>
    <name evidence="3" type="ORF">SAMN05216421_2009</name>
</gene>
<evidence type="ECO:0000256" key="1">
    <source>
        <dbReference type="PIRNR" id="PIRNR015761"/>
    </source>
</evidence>
<dbReference type="NCBIfam" id="TIGR01709">
    <property type="entry name" value="typeII_sec_gspL"/>
    <property type="match status" value="1"/>
</dbReference>
<accession>A0A1H1UBC6</accession>
<name>A0A1H1UBC6_9GAMM</name>
<dbReference type="GO" id="GO:0009276">
    <property type="term" value="C:Gram-negative-bacterium-type cell wall"/>
    <property type="evidence" value="ECO:0007669"/>
    <property type="project" value="InterPro"/>
</dbReference>
<dbReference type="SUPFAM" id="SSF53067">
    <property type="entry name" value="Actin-like ATPase domain"/>
    <property type="match status" value="1"/>
</dbReference>
<evidence type="ECO:0000313" key="3">
    <source>
        <dbReference type="EMBL" id="SDS69723.1"/>
    </source>
</evidence>
<dbReference type="GO" id="GO:0005886">
    <property type="term" value="C:plasma membrane"/>
    <property type="evidence" value="ECO:0007669"/>
    <property type="project" value="UniProtKB-SubCell"/>
</dbReference>
<dbReference type="EMBL" id="LT629736">
    <property type="protein sequence ID" value="SDS69723.1"/>
    <property type="molecule type" value="Genomic_DNA"/>
</dbReference>
<dbReference type="OrthoDB" id="7011844at2"/>
<dbReference type="GO" id="GO:0015627">
    <property type="term" value="C:type II protein secretion system complex"/>
    <property type="evidence" value="ECO:0007669"/>
    <property type="project" value="InterPro"/>
</dbReference>